<keyword evidence="7" id="KW-1185">Reference proteome</keyword>
<dbReference type="GO" id="GO:0005829">
    <property type="term" value="C:cytosol"/>
    <property type="evidence" value="ECO:0007669"/>
    <property type="project" value="TreeGrafter"/>
</dbReference>
<dbReference type="Proteomes" id="UP001204833">
    <property type="component" value="Unassembled WGS sequence"/>
</dbReference>
<evidence type="ECO:0000313" key="6">
    <source>
        <dbReference type="EMBL" id="KAI5956065.1"/>
    </source>
</evidence>
<accession>A0AAD5BDH3</accession>
<dbReference type="GO" id="GO:0006606">
    <property type="term" value="P:protein import into nucleus"/>
    <property type="evidence" value="ECO:0007669"/>
    <property type="project" value="TreeGrafter"/>
</dbReference>
<dbReference type="PROSITE" id="PS50166">
    <property type="entry name" value="IMPORTIN_B_NT"/>
    <property type="match status" value="1"/>
</dbReference>
<evidence type="ECO:0000256" key="1">
    <source>
        <dbReference type="ARBA" id="ARBA00004123"/>
    </source>
</evidence>
<dbReference type="EMBL" id="JAIHNG010000129">
    <property type="protein sequence ID" value="KAI5956065.1"/>
    <property type="molecule type" value="Genomic_DNA"/>
</dbReference>
<proteinExistence type="predicted"/>
<feature type="region of interest" description="Disordered" evidence="4">
    <location>
        <begin position="899"/>
        <end position="928"/>
    </location>
</feature>
<gene>
    <name evidence="6" type="ORF">KGF57_003551</name>
</gene>
<evidence type="ECO:0000259" key="5">
    <source>
        <dbReference type="PROSITE" id="PS50166"/>
    </source>
</evidence>
<evidence type="ECO:0000256" key="4">
    <source>
        <dbReference type="SAM" id="MobiDB-lite"/>
    </source>
</evidence>
<sequence>MPDLLQLIVNQTSPDNIVRKSSELEFNEVVKQNPSETTYLILEASLNNSISVDIRQSCLLHLKRLVPKFWSLGFPSFIGPPIDQELKKVVRTKLLELVLGSGNSKLRNGAAYAIVQIASVDYPDEWPDLINQLYTAASDLSNEDAMLGGLQVLTDLIDDLITEEQFWNEGVGLGINTHLNQILQNSGVNISVKKQALKLYENVVAVYESPEAFANAARKETVLQQINETLQILLNLIKSDGTNLIQLDFKSNLFKVLASVVGHFHKRIAIDLKRNLMIATVQNLHLLAPVYNAVALNTFDAPQSSELDAQETLNALIYNLFNTIASIQHDVSISSVSPIEEFYNDAVVCSALPKEKLEEYDEDINSYVSDITGLSVDIIARDAILDFWGELNETDARGICNLIVGQFFTDERLLEAELYTLEGLLSNDVKLPEVELNRLLSIITYNSKIVASRCILLLPKYFENFMEKEARRVFADIISFAEKGDALIRVSALVSCGYFQQVIEFSALDNSLQLTIFQLVYSLVDECEEDGLPVLLEAITSAISINQSNAAKSQIVVGVSVVDLIFKIAFKDPANVQLISDSSDCLTELLLGIDTQDYINACEKSLPFIFEVMEQSNGEYTPQLYLSLEHLGIIVKSAPGELPAKIFEYAYPILQNVLLKSSDDQVLQSGGEVFDELICKASGLFINYKDPSGVSGLESMMQIVSKFLSPQLSDSAANKCGLIVASLVSEFQDYLSPGLLIQILEATVNRLVIAKESVTIENLIMVFCKLVLKSPQDTINFLSSMVVNGKSGLEAVLPIWFDSYEVTRGFDQIKQNSLALARIFTLGDPRISNLLVNGEIIPYDGDLIITRSMAKSMPDRYTQISAALKILKLLVGELQFQCQQPGVGDYAQAHAVVEEEIEEEEEDEEQKANNNDVHADDDEDGWEDMDDIGVPNFAKLKAYINDDHKDKPDDDSLKTLLVEFFRECTSKNLGNFGHYYEELNDKEKTIIGECLIF</sequence>
<comment type="subcellular location">
    <subcellularLocation>
        <location evidence="1">Nucleus</location>
    </subcellularLocation>
</comment>
<dbReference type="InterPro" id="IPR001494">
    <property type="entry name" value="Importin-beta_N"/>
</dbReference>
<dbReference type="InterPro" id="IPR016024">
    <property type="entry name" value="ARM-type_fold"/>
</dbReference>
<dbReference type="InterPro" id="IPR011989">
    <property type="entry name" value="ARM-like"/>
</dbReference>
<evidence type="ECO:0000256" key="3">
    <source>
        <dbReference type="ARBA" id="ARBA00023242"/>
    </source>
</evidence>
<dbReference type="PANTHER" id="PTHR10997:SF9">
    <property type="entry name" value="IMPORTIN-9"/>
    <property type="match status" value="1"/>
</dbReference>
<dbReference type="GO" id="GO:0005635">
    <property type="term" value="C:nuclear envelope"/>
    <property type="evidence" value="ECO:0007669"/>
    <property type="project" value="TreeGrafter"/>
</dbReference>
<dbReference type="SUPFAM" id="SSF48371">
    <property type="entry name" value="ARM repeat"/>
    <property type="match status" value="1"/>
</dbReference>
<organism evidence="6 7">
    <name type="scientific">Candida theae</name>
    <dbReference type="NCBI Taxonomy" id="1198502"/>
    <lineage>
        <taxon>Eukaryota</taxon>
        <taxon>Fungi</taxon>
        <taxon>Dikarya</taxon>
        <taxon>Ascomycota</taxon>
        <taxon>Saccharomycotina</taxon>
        <taxon>Pichiomycetes</taxon>
        <taxon>Debaryomycetaceae</taxon>
        <taxon>Candida/Lodderomyces clade</taxon>
        <taxon>Candida</taxon>
    </lineage>
</organism>
<name>A0AAD5BDH3_9ASCO</name>
<dbReference type="GeneID" id="76151609"/>
<evidence type="ECO:0000256" key="2">
    <source>
        <dbReference type="ARBA" id="ARBA00022448"/>
    </source>
</evidence>
<protein>
    <recommendedName>
        <fullName evidence="5">Importin N-terminal domain-containing protein</fullName>
    </recommendedName>
</protein>
<dbReference type="AlphaFoldDB" id="A0AAD5BDH3"/>
<feature type="compositionally biased region" description="Acidic residues" evidence="4">
    <location>
        <begin position="919"/>
        <end position="928"/>
    </location>
</feature>
<reference evidence="6 7" key="1">
    <citation type="journal article" date="2022" name="DNA Res.">
        <title>Genome analysis of five recently described species of the CUG-Ser clade uncovers Candida theae as a new hybrid lineage with pathogenic potential in the Candida parapsilosis species complex.</title>
        <authorList>
            <person name="Mixao V."/>
            <person name="Del Olmo V."/>
            <person name="Hegedusova E."/>
            <person name="Saus E."/>
            <person name="Pryszcz L."/>
            <person name="Cillingova A."/>
            <person name="Nosek J."/>
            <person name="Gabaldon T."/>
        </authorList>
    </citation>
    <scope>NUCLEOTIDE SEQUENCE [LARGE SCALE GENOMIC DNA]</scope>
    <source>
        <strain evidence="6 7">CBS 12239</strain>
    </source>
</reference>
<dbReference type="GO" id="GO:0031267">
    <property type="term" value="F:small GTPase binding"/>
    <property type="evidence" value="ECO:0007669"/>
    <property type="project" value="InterPro"/>
</dbReference>
<dbReference type="RefSeq" id="XP_051608047.1">
    <property type="nucleotide sequence ID" value="XM_051752982.1"/>
</dbReference>
<feature type="compositionally biased region" description="Acidic residues" evidence="4">
    <location>
        <begin position="899"/>
        <end position="909"/>
    </location>
</feature>
<keyword evidence="3" id="KW-0539">Nucleus</keyword>
<dbReference type="Gene3D" id="1.25.10.10">
    <property type="entry name" value="Leucine-rich Repeat Variant"/>
    <property type="match status" value="1"/>
</dbReference>
<feature type="domain" description="Importin N-terminal" evidence="5">
    <location>
        <begin position="22"/>
        <end position="100"/>
    </location>
</feature>
<keyword evidence="2" id="KW-0813">Transport</keyword>
<dbReference type="PANTHER" id="PTHR10997">
    <property type="entry name" value="IMPORTIN-7, 8, 11"/>
    <property type="match status" value="1"/>
</dbReference>
<comment type="caution">
    <text evidence="6">The sequence shown here is derived from an EMBL/GenBank/DDBJ whole genome shotgun (WGS) entry which is preliminary data.</text>
</comment>
<evidence type="ECO:0000313" key="7">
    <source>
        <dbReference type="Proteomes" id="UP001204833"/>
    </source>
</evidence>